<evidence type="ECO:0000256" key="1">
    <source>
        <dbReference type="SAM" id="Coils"/>
    </source>
</evidence>
<comment type="caution">
    <text evidence="2">The sequence shown here is derived from an EMBL/GenBank/DDBJ whole genome shotgun (WGS) entry which is preliminary data.</text>
</comment>
<dbReference type="EMBL" id="JBELOE010000210">
    <property type="protein sequence ID" value="MER2492329.1"/>
    <property type="molecule type" value="Genomic_DNA"/>
</dbReference>
<dbReference type="Proteomes" id="UP001467690">
    <property type="component" value="Unassembled WGS sequence"/>
</dbReference>
<gene>
    <name evidence="2" type="ORF">ABS311_10610</name>
</gene>
<protein>
    <submittedName>
        <fullName evidence="2">Uncharacterized protein</fullName>
    </submittedName>
</protein>
<accession>A0ABV1RHH2</accession>
<proteinExistence type="predicted"/>
<keyword evidence="1" id="KW-0175">Coiled coil</keyword>
<organism evidence="2 3">
    <name type="scientific">Catenovulum sediminis</name>
    <dbReference type="NCBI Taxonomy" id="1740262"/>
    <lineage>
        <taxon>Bacteria</taxon>
        <taxon>Pseudomonadati</taxon>
        <taxon>Pseudomonadota</taxon>
        <taxon>Gammaproteobacteria</taxon>
        <taxon>Alteromonadales</taxon>
        <taxon>Alteromonadaceae</taxon>
        <taxon>Catenovulum</taxon>
    </lineage>
</organism>
<reference evidence="2 3" key="1">
    <citation type="submission" date="2024-06" db="EMBL/GenBank/DDBJ databases">
        <authorList>
            <person name="Chen R.Y."/>
        </authorList>
    </citation>
    <scope>NUCLEOTIDE SEQUENCE [LARGE SCALE GENOMIC DNA]</scope>
    <source>
        <strain evidence="2 3">D2</strain>
    </source>
</reference>
<evidence type="ECO:0000313" key="3">
    <source>
        <dbReference type="Proteomes" id="UP001467690"/>
    </source>
</evidence>
<name>A0ABV1RHH2_9ALTE</name>
<dbReference type="RefSeq" id="WP_350401845.1">
    <property type="nucleotide sequence ID" value="NZ_JBELOE010000210.1"/>
</dbReference>
<feature type="coiled-coil region" evidence="1">
    <location>
        <begin position="107"/>
        <end position="141"/>
    </location>
</feature>
<sequence length="266" mass="30226">MQIENLAKELDLADVTQLLVAAVNRDAEEHDQLLIKLNDAELKLKSLEEENAKLRSIAEDSERAINNLEKRHHSLIEATEQAVSKKDFELSQARLELKSFKEYFGTLKKGREKIKRLQKANEGLNKKCEQLIRNNKQYSRENFELKKGAVNAQFGDSIVSHMQSLCWEHDEEYLMLFHRQMKRGVEGEHSPALLYVSPTGSASLLMLDGDEPVLSKQPRGGHKPKAATAKFARQWLNKVKSQGNTVKADDLNALKHNITDENQEAA</sequence>
<keyword evidence="3" id="KW-1185">Reference proteome</keyword>
<feature type="coiled-coil region" evidence="1">
    <location>
        <begin position="30"/>
        <end position="78"/>
    </location>
</feature>
<evidence type="ECO:0000313" key="2">
    <source>
        <dbReference type="EMBL" id="MER2492329.1"/>
    </source>
</evidence>